<dbReference type="EMBL" id="JACJVJ010000001">
    <property type="protein sequence ID" value="MBC2777334.1"/>
    <property type="molecule type" value="Genomic_DNA"/>
</dbReference>
<keyword evidence="6" id="KW-1185">Reference proteome</keyword>
<gene>
    <name evidence="5" type="ORF">H6P80_06845</name>
</gene>
<evidence type="ECO:0000256" key="1">
    <source>
        <dbReference type="ARBA" id="ARBA00005495"/>
    </source>
</evidence>
<dbReference type="PANTHER" id="PTHR28620:SF1">
    <property type="entry name" value="CENP-V_GFA DOMAIN-CONTAINING PROTEIN"/>
    <property type="match status" value="1"/>
</dbReference>
<evidence type="ECO:0000259" key="4">
    <source>
        <dbReference type="PROSITE" id="PS51891"/>
    </source>
</evidence>
<dbReference type="GO" id="GO:0046872">
    <property type="term" value="F:metal ion binding"/>
    <property type="evidence" value="ECO:0007669"/>
    <property type="project" value="UniProtKB-KW"/>
</dbReference>
<evidence type="ECO:0000313" key="6">
    <source>
        <dbReference type="Proteomes" id="UP000564378"/>
    </source>
</evidence>
<keyword evidence="3" id="KW-0862">Zinc</keyword>
<dbReference type="Proteomes" id="UP000564378">
    <property type="component" value="Unassembled WGS sequence"/>
</dbReference>
<keyword evidence="2" id="KW-0479">Metal-binding</keyword>
<comment type="similarity">
    <text evidence="1">Belongs to the Gfa family.</text>
</comment>
<proteinExistence type="inferred from homology"/>
<feature type="domain" description="CENP-V/GFA" evidence="4">
    <location>
        <begin position="9"/>
        <end position="122"/>
    </location>
</feature>
<dbReference type="PROSITE" id="PS51891">
    <property type="entry name" value="CENP_V_GFA"/>
    <property type="match status" value="1"/>
</dbReference>
<organism evidence="5 6">
    <name type="scientific">Parasphingopyxis marina</name>
    <dbReference type="NCBI Taxonomy" id="2761622"/>
    <lineage>
        <taxon>Bacteria</taxon>
        <taxon>Pseudomonadati</taxon>
        <taxon>Pseudomonadota</taxon>
        <taxon>Alphaproteobacteria</taxon>
        <taxon>Sphingomonadales</taxon>
        <taxon>Sphingomonadaceae</taxon>
        <taxon>Parasphingopyxis</taxon>
    </lineage>
</organism>
<name>A0A842I0Q1_9SPHN</name>
<comment type="caution">
    <text evidence="5">The sequence shown here is derived from an EMBL/GenBank/DDBJ whole genome shotgun (WGS) entry which is preliminary data.</text>
</comment>
<evidence type="ECO:0000313" key="5">
    <source>
        <dbReference type="EMBL" id="MBC2777334.1"/>
    </source>
</evidence>
<dbReference type="PANTHER" id="PTHR28620">
    <property type="entry name" value="CENTROMERE PROTEIN V"/>
    <property type="match status" value="1"/>
</dbReference>
<dbReference type="Pfam" id="PF04828">
    <property type="entry name" value="GFA"/>
    <property type="match status" value="1"/>
</dbReference>
<evidence type="ECO:0000256" key="3">
    <source>
        <dbReference type="ARBA" id="ARBA00022833"/>
    </source>
</evidence>
<dbReference type="InterPro" id="IPR006913">
    <property type="entry name" value="CENP-V/GFA"/>
</dbReference>
<dbReference type="InterPro" id="IPR052355">
    <property type="entry name" value="CENP-V-like"/>
</dbReference>
<reference evidence="5 6" key="1">
    <citation type="submission" date="2020-08" db="EMBL/GenBank/DDBJ databases">
        <title>Draft genome sequence of Parasphingopyxis sp. GrpM-11.</title>
        <authorList>
            <person name="Oh J."/>
            <person name="Roh D.-H."/>
        </authorList>
    </citation>
    <scope>NUCLEOTIDE SEQUENCE [LARGE SCALE GENOMIC DNA]</scope>
    <source>
        <strain evidence="5 6">GrpM-11</strain>
    </source>
</reference>
<dbReference type="InterPro" id="IPR011057">
    <property type="entry name" value="Mss4-like_sf"/>
</dbReference>
<dbReference type="AlphaFoldDB" id="A0A842I0Q1"/>
<dbReference type="Gene3D" id="2.170.150.70">
    <property type="match status" value="1"/>
</dbReference>
<evidence type="ECO:0000256" key="2">
    <source>
        <dbReference type="ARBA" id="ARBA00022723"/>
    </source>
</evidence>
<sequence length="131" mass="14543">MTEEAATVVRGGCHCGAVRFEALVRERRPEILDCNCSICSKTGFLHLFVPHEDFELVTGREDLVSYRFGSGQANHLFCGSCGIKSFYQPRSHPDAWSVNLRALDEGHGLDVEIKAFDGRDWEKAKAQLGNG</sequence>
<accession>A0A842I0Q1</accession>
<dbReference type="GO" id="GO:0016846">
    <property type="term" value="F:carbon-sulfur lyase activity"/>
    <property type="evidence" value="ECO:0007669"/>
    <property type="project" value="InterPro"/>
</dbReference>
<dbReference type="SUPFAM" id="SSF51316">
    <property type="entry name" value="Mss4-like"/>
    <property type="match status" value="1"/>
</dbReference>
<dbReference type="RefSeq" id="WP_185800552.1">
    <property type="nucleotide sequence ID" value="NZ_JACJVJ010000001.1"/>
</dbReference>
<protein>
    <submittedName>
        <fullName evidence="5">GFA family protein</fullName>
    </submittedName>
</protein>